<gene>
    <name evidence="5" type="ORF">AFUS01_LOCUS13102</name>
</gene>
<dbReference type="Proteomes" id="UP000708208">
    <property type="component" value="Unassembled WGS sequence"/>
</dbReference>
<proteinExistence type="predicted"/>
<evidence type="ECO:0000313" key="5">
    <source>
        <dbReference type="EMBL" id="CAG7724059.1"/>
    </source>
</evidence>
<feature type="signal peptide" evidence="4">
    <location>
        <begin position="1"/>
        <end position="22"/>
    </location>
</feature>
<keyword evidence="6" id="KW-1185">Reference proteome</keyword>
<keyword evidence="4" id="KW-0732">Signal</keyword>
<dbReference type="EMBL" id="CAJVCH010105356">
    <property type="protein sequence ID" value="CAG7724059.1"/>
    <property type="molecule type" value="Genomic_DNA"/>
</dbReference>
<evidence type="ECO:0000256" key="1">
    <source>
        <dbReference type="ARBA" id="ARBA00022723"/>
    </source>
</evidence>
<sequence>MVLVLLLLAALIFTLFWLQMESTPVNFPPGPIRFPVVGHLPLLGPKAHKTLLKWKESYGPVIGVWFGSYRSLPGAVVWLRGSCLLKVITGQNNEGSH</sequence>
<keyword evidence="1" id="KW-0479">Metal-binding</keyword>
<evidence type="ECO:0000256" key="3">
    <source>
        <dbReference type="ARBA" id="ARBA00023004"/>
    </source>
</evidence>
<dbReference type="PANTHER" id="PTHR47944">
    <property type="entry name" value="CYTOCHROME P450 98A9"/>
    <property type="match status" value="1"/>
</dbReference>
<dbReference type="OrthoDB" id="6364282at2759"/>
<reference evidence="5" key="1">
    <citation type="submission" date="2021-06" db="EMBL/GenBank/DDBJ databases">
        <authorList>
            <person name="Hodson N. C."/>
            <person name="Mongue J. A."/>
            <person name="Jaron S. K."/>
        </authorList>
    </citation>
    <scope>NUCLEOTIDE SEQUENCE</scope>
</reference>
<dbReference type="GO" id="GO:0016491">
    <property type="term" value="F:oxidoreductase activity"/>
    <property type="evidence" value="ECO:0007669"/>
    <property type="project" value="UniProtKB-KW"/>
</dbReference>
<comment type="caution">
    <text evidence="5">The sequence shown here is derived from an EMBL/GenBank/DDBJ whole genome shotgun (WGS) entry which is preliminary data.</text>
</comment>
<evidence type="ECO:0000256" key="2">
    <source>
        <dbReference type="ARBA" id="ARBA00023002"/>
    </source>
</evidence>
<feature type="chain" id="PRO_5035205603" evidence="4">
    <location>
        <begin position="23"/>
        <end position="97"/>
    </location>
</feature>
<evidence type="ECO:0000256" key="4">
    <source>
        <dbReference type="SAM" id="SignalP"/>
    </source>
</evidence>
<dbReference type="GO" id="GO:0046872">
    <property type="term" value="F:metal ion binding"/>
    <property type="evidence" value="ECO:0007669"/>
    <property type="project" value="UniProtKB-KW"/>
</dbReference>
<name>A0A8J2KDL5_9HEXA</name>
<protein>
    <submittedName>
        <fullName evidence="5">Uncharacterized protein</fullName>
    </submittedName>
</protein>
<evidence type="ECO:0000313" key="6">
    <source>
        <dbReference type="Proteomes" id="UP000708208"/>
    </source>
</evidence>
<dbReference type="AlphaFoldDB" id="A0A8J2KDL5"/>
<keyword evidence="3" id="KW-0408">Iron</keyword>
<organism evidence="5 6">
    <name type="scientific">Allacma fusca</name>
    <dbReference type="NCBI Taxonomy" id="39272"/>
    <lineage>
        <taxon>Eukaryota</taxon>
        <taxon>Metazoa</taxon>
        <taxon>Ecdysozoa</taxon>
        <taxon>Arthropoda</taxon>
        <taxon>Hexapoda</taxon>
        <taxon>Collembola</taxon>
        <taxon>Symphypleona</taxon>
        <taxon>Sminthuridae</taxon>
        <taxon>Allacma</taxon>
    </lineage>
</organism>
<keyword evidence="2" id="KW-0560">Oxidoreductase</keyword>
<accession>A0A8J2KDL5</accession>